<dbReference type="EMBL" id="UINC01167149">
    <property type="protein sequence ID" value="SVD69488.1"/>
    <property type="molecule type" value="Genomic_DNA"/>
</dbReference>
<dbReference type="AlphaFoldDB" id="A0A382XGM5"/>
<evidence type="ECO:0000313" key="1">
    <source>
        <dbReference type="EMBL" id="SVD69488.1"/>
    </source>
</evidence>
<organism evidence="1">
    <name type="scientific">marine metagenome</name>
    <dbReference type="NCBI Taxonomy" id="408172"/>
    <lineage>
        <taxon>unclassified sequences</taxon>
        <taxon>metagenomes</taxon>
        <taxon>ecological metagenomes</taxon>
    </lineage>
</organism>
<reference evidence="1" key="1">
    <citation type="submission" date="2018-05" db="EMBL/GenBank/DDBJ databases">
        <authorList>
            <person name="Lanie J.A."/>
            <person name="Ng W.-L."/>
            <person name="Kazmierczak K.M."/>
            <person name="Andrzejewski T.M."/>
            <person name="Davidsen T.M."/>
            <person name="Wayne K.J."/>
            <person name="Tettelin H."/>
            <person name="Glass J.I."/>
            <person name="Rusch D."/>
            <person name="Podicherti R."/>
            <person name="Tsui H.-C.T."/>
            <person name="Winkler M.E."/>
        </authorList>
    </citation>
    <scope>NUCLEOTIDE SEQUENCE</scope>
</reference>
<proteinExistence type="predicted"/>
<accession>A0A382XGM5</accession>
<protein>
    <submittedName>
        <fullName evidence="1">Uncharacterized protein</fullName>
    </submittedName>
</protein>
<name>A0A382XGM5_9ZZZZ</name>
<gene>
    <name evidence="1" type="ORF">METZ01_LOCUS422342</name>
</gene>
<sequence length="49" mass="5843">MAHKFELAENKRVSDSRFMFLDMVLPEYNQALPEPEVYIAPKVREEDEE</sequence>